<sequence length="104" mass="12144">MHLLGSFNLLSGDAQRLFVHLYICKVCSLVEDVFVCLGPWFWMANISYPEISDPEKAILELHCRCWSCLHELALDWSSVLQEVSDFFEEHEAWDFNFKSSLLWG</sequence>
<evidence type="ECO:0000313" key="1">
    <source>
        <dbReference type="EMBL" id="KAH7692934.1"/>
    </source>
</evidence>
<evidence type="ECO:0000313" key="2">
    <source>
        <dbReference type="Proteomes" id="UP000827976"/>
    </source>
</evidence>
<reference evidence="2" key="1">
    <citation type="journal article" date="2022" name="Nat. Commun.">
        <title>Chromosome evolution and the genetic basis of agronomically important traits in greater yam.</title>
        <authorList>
            <person name="Bredeson J.V."/>
            <person name="Lyons J.B."/>
            <person name="Oniyinde I.O."/>
            <person name="Okereke N.R."/>
            <person name="Kolade O."/>
            <person name="Nnabue I."/>
            <person name="Nwadili C.O."/>
            <person name="Hribova E."/>
            <person name="Parker M."/>
            <person name="Nwogha J."/>
            <person name="Shu S."/>
            <person name="Carlson J."/>
            <person name="Kariba R."/>
            <person name="Muthemba S."/>
            <person name="Knop K."/>
            <person name="Barton G.J."/>
            <person name="Sherwood A.V."/>
            <person name="Lopez-Montes A."/>
            <person name="Asiedu R."/>
            <person name="Jamnadass R."/>
            <person name="Muchugi A."/>
            <person name="Goodstein D."/>
            <person name="Egesi C.N."/>
            <person name="Featherston J."/>
            <person name="Asfaw A."/>
            <person name="Simpson G.G."/>
            <person name="Dolezel J."/>
            <person name="Hendre P.S."/>
            <person name="Van Deynze A."/>
            <person name="Kumar P.L."/>
            <person name="Obidiegwu J.E."/>
            <person name="Bhattacharjee R."/>
            <person name="Rokhsar D.S."/>
        </authorList>
    </citation>
    <scope>NUCLEOTIDE SEQUENCE [LARGE SCALE GENOMIC DNA]</scope>
    <source>
        <strain evidence="2">cv. TDa95/00328</strain>
    </source>
</reference>
<protein>
    <submittedName>
        <fullName evidence="1">Uncharacterized protein</fullName>
    </submittedName>
</protein>
<comment type="caution">
    <text evidence="1">The sequence shown here is derived from an EMBL/GenBank/DDBJ whole genome shotgun (WGS) entry which is preliminary data.</text>
</comment>
<dbReference type="Proteomes" id="UP000827976">
    <property type="component" value="Chromosome 1"/>
</dbReference>
<keyword evidence="2" id="KW-1185">Reference proteome</keyword>
<gene>
    <name evidence="1" type="ORF">IHE45_01G098500</name>
</gene>
<name>A0ACB7WWL6_DIOAL</name>
<proteinExistence type="predicted"/>
<organism evidence="1 2">
    <name type="scientific">Dioscorea alata</name>
    <name type="common">Purple yam</name>
    <dbReference type="NCBI Taxonomy" id="55571"/>
    <lineage>
        <taxon>Eukaryota</taxon>
        <taxon>Viridiplantae</taxon>
        <taxon>Streptophyta</taxon>
        <taxon>Embryophyta</taxon>
        <taxon>Tracheophyta</taxon>
        <taxon>Spermatophyta</taxon>
        <taxon>Magnoliopsida</taxon>
        <taxon>Liliopsida</taxon>
        <taxon>Dioscoreales</taxon>
        <taxon>Dioscoreaceae</taxon>
        <taxon>Dioscorea</taxon>
    </lineage>
</organism>
<dbReference type="EMBL" id="CM037011">
    <property type="protein sequence ID" value="KAH7692934.1"/>
    <property type="molecule type" value="Genomic_DNA"/>
</dbReference>
<accession>A0ACB7WWL6</accession>